<dbReference type="PANTHER" id="PTHR24422">
    <property type="entry name" value="CHEMOTAXIS PROTEIN METHYLTRANSFERASE"/>
    <property type="match status" value="1"/>
</dbReference>
<evidence type="ECO:0000259" key="6">
    <source>
        <dbReference type="PROSITE" id="PS50123"/>
    </source>
</evidence>
<dbReference type="EMBL" id="JAUSVO010000001">
    <property type="protein sequence ID" value="MDQ0435855.1"/>
    <property type="molecule type" value="Genomic_DNA"/>
</dbReference>
<organism evidence="7 8">
    <name type="scientific">Kaistia dalseonensis</name>
    <dbReference type="NCBI Taxonomy" id="410840"/>
    <lineage>
        <taxon>Bacteria</taxon>
        <taxon>Pseudomonadati</taxon>
        <taxon>Pseudomonadota</taxon>
        <taxon>Alphaproteobacteria</taxon>
        <taxon>Hyphomicrobiales</taxon>
        <taxon>Kaistiaceae</taxon>
        <taxon>Kaistia</taxon>
    </lineage>
</organism>
<keyword evidence="1 7" id="KW-0489">Methyltransferase</keyword>
<feature type="region of interest" description="Disordered" evidence="5">
    <location>
        <begin position="289"/>
        <end position="309"/>
    </location>
</feature>
<dbReference type="Gene3D" id="3.40.50.150">
    <property type="entry name" value="Vaccinia Virus protein VP39"/>
    <property type="match status" value="1"/>
</dbReference>
<sequence length="421" mass="45212">MLSAIERLLKDEIGLDSRTVGPSIIRHAVRKRMAACDIAEIAAYRDLLKASRHEVQELINATIVPETWFFRDREAFAAMVRHARAERVPGRPISILSLPCSTGEEPYSIAMAMFDAGFAETDFTVDGIDVSTHNLVEAERAVYGRNSFRGADLDFRDRYFEAVEGGHTPVATVRGRVRFRAGNLFDPALLAGTAPYDVIFCRNLLIYFDRDTQAGALERLRALLAPNGLLFVGPAESGLPASHGFVSARLPMAFAFRKAEAIITQPLAAKPAATPPKAIGVAKASRPAGTRTVPIPRTAPPRPRPAPVVAQAPAPELPAASLAAIEASANAGRIAEARQAALAHLEAFGPSAEIFYLLGLAHEAADASDEAVQYYRKALYLAPNHAETLAQLALLLRRRGDIAGAKTLSSRLGRIGNGSPA</sequence>
<dbReference type="Gene3D" id="1.25.40.10">
    <property type="entry name" value="Tetratricopeptide repeat domain"/>
    <property type="match status" value="1"/>
</dbReference>
<dbReference type="RefSeq" id="WP_266346812.1">
    <property type="nucleotide sequence ID" value="NZ_JAPKNG010000001.1"/>
</dbReference>
<keyword evidence="4" id="KW-0802">TPR repeat</keyword>
<dbReference type="SUPFAM" id="SSF48452">
    <property type="entry name" value="TPR-like"/>
    <property type="match status" value="1"/>
</dbReference>
<dbReference type="SMART" id="SM00028">
    <property type="entry name" value="TPR"/>
    <property type="match status" value="1"/>
</dbReference>
<protein>
    <submittedName>
        <fullName evidence="7">Chemotaxis protein methyltransferase WspC</fullName>
    </submittedName>
</protein>
<dbReference type="PRINTS" id="PR00996">
    <property type="entry name" value="CHERMTFRASE"/>
</dbReference>
<dbReference type="Pfam" id="PF01739">
    <property type="entry name" value="CheR"/>
    <property type="match status" value="1"/>
</dbReference>
<keyword evidence="2" id="KW-0808">Transferase</keyword>
<reference evidence="7 8" key="1">
    <citation type="submission" date="2023-07" db="EMBL/GenBank/DDBJ databases">
        <title>Genomic Encyclopedia of Type Strains, Phase IV (KMG-IV): sequencing the most valuable type-strain genomes for metagenomic binning, comparative biology and taxonomic classification.</title>
        <authorList>
            <person name="Goeker M."/>
        </authorList>
    </citation>
    <scope>NUCLEOTIDE SEQUENCE [LARGE SCALE GENOMIC DNA]</scope>
    <source>
        <strain evidence="7 8">B6-8</strain>
    </source>
</reference>
<dbReference type="Pfam" id="PF13181">
    <property type="entry name" value="TPR_8"/>
    <property type="match status" value="1"/>
</dbReference>
<evidence type="ECO:0000256" key="3">
    <source>
        <dbReference type="ARBA" id="ARBA00022691"/>
    </source>
</evidence>
<evidence type="ECO:0000256" key="4">
    <source>
        <dbReference type="PROSITE-ProRule" id="PRU00339"/>
    </source>
</evidence>
<evidence type="ECO:0000256" key="1">
    <source>
        <dbReference type="ARBA" id="ARBA00022603"/>
    </source>
</evidence>
<dbReference type="CDD" id="cd02440">
    <property type="entry name" value="AdoMet_MTases"/>
    <property type="match status" value="1"/>
</dbReference>
<proteinExistence type="predicted"/>
<dbReference type="PROSITE" id="PS50123">
    <property type="entry name" value="CHER"/>
    <property type="match status" value="1"/>
</dbReference>
<name>A0ABU0H0M1_9HYPH</name>
<comment type="caution">
    <text evidence="7">The sequence shown here is derived from an EMBL/GenBank/DDBJ whole genome shotgun (WGS) entry which is preliminary data.</text>
</comment>
<dbReference type="PANTHER" id="PTHR24422:SF19">
    <property type="entry name" value="CHEMOTAXIS PROTEIN METHYLTRANSFERASE"/>
    <property type="match status" value="1"/>
</dbReference>
<dbReference type="SMART" id="SM00138">
    <property type="entry name" value="MeTrc"/>
    <property type="match status" value="1"/>
</dbReference>
<dbReference type="InterPro" id="IPR011990">
    <property type="entry name" value="TPR-like_helical_dom_sf"/>
</dbReference>
<accession>A0ABU0H0M1</accession>
<keyword evidence="3" id="KW-0949">S-adenosyl-L-methionine</keyword>
<dbReference type="PROSITE" id="PS50005">
    <property type="entry name" value="TPR"/>
    <property type="match status" value="1"/>
</dbReference>
<dbReference type="InterPro" id="IPR000780">
    <property type="entry name" value="CheR_MeTrfase"/>
</dbReference>
<evidence type="ECO:0000256" key="2">
    <source>
        <dbReference type="ARBA" id="ARBA00022679"/>
    </source>
</evidence>
<dbReference type="SUPFAM" id="SSF53335">
    <property type="entry name" value="S-adenosyl-L-methionine-dependent methyltransferases"/>
    <property type="match status" value="1"/>
</dbReference>
<dbReference type="GO" id="GO:0032259">
    <property type="term" value="P:methylation"/>
    <property type="evidence" value="ECO:0007669"/>
    <property type="project" value="UniProtKB-KW"/>
</dbReference>
<dbReference type="InterPro" id="IPR022642">
    <property type="entry name" value="CheR_C"/>
</dbReference>
<dbReference type="InterPro" id="IPR019734">
    <property type="entry name" value="TPR_rpt"/>
</dbReference>
<gene>
    <name evidence="7" type="ORF">QO014_000225</name>
</gene>
<dbReference type="InterPro" id="IPR029063">
    <property type="entry name" value="SAM-dependent_MTases_sf"/>
</dbReference>
<evidence type="ECO:0000256" key="5">
    <source>
        <dbReference type="SAM" id="MobiDB-lite"/>
    </source>
</evidence>
<dbReference type="Proteomes" id="UP001241603">
    <property type="component" value="Unassembled WGS sequence"/>
</dbReference>
<dbReference type="GO" id="GO:0008168">
    <property type="term" value="F:methyltransferase activity"/>
    <property type="evidence" value="ECO:0007669"/>
    <property type="project" value="UniProtKB-KW"/>
</dbReference>
<feature type="compositionally biased region" description="Pro residues" evidence="5">
    <location>
        <begin position="297"/>
        <end position="306"/>
    </location>
</feature>
<dbReference type="InterPro" id="IPR050903">
    <property type="entry name" value="Bact_Chemotaxis_MeTrfase"/>
</dbReference>
<evidence type="ECO:0000313" key="7">
    <source>
        <dbReference type="EMBL" id="MDQ0435855.1"/>
    </source>
</evidence>
<keyword evidence="8" id="KW-1185">Reference proteome</keyword>
<feature type="domain" description="CheR-type methyltransferase" evidence="6">
    <location>
        <begin position="1"/>
        <end position="237"/>
    </location>
</feature>
<feature type="repeat" description="TPR" evidence="4">
    <location>
        <begin position="352"/>
        <end position="385"/>
    </location>
</feature>
<evidence type="ECO:0000313" key="8">
    <source>
        <dbReference type="Proteomes" id="UP001241603"/>
    </source>
</evidence>